<comment type="caution">
    <text evidence="2">The sequence shown here is derived from an EMBL/GenBank/DDBJ whole genome shotgun (WGS) entry which is preliminary data.</text>
</comment>
<dbReference type="Proteomes" id="UP001305647">
    <property type="component" value="Unassembled WGS sequence"/>
</dbReference>
<accession>A0AAN6PZ26</accession>
<reference evidence="2" key="1">
    <citation type="journal article" date="2023" name="Mol. Phylogenet. Evol.">
        <title>Genome-scale phylogeny and comparative genomics of the fungal order Sordariales.</title>
        <authorList>
            <person name="Hensen N."/>
            <person name="Bonometti L."/>
            <person name="Westerberg I."/>
            <person name="Brannstrom I.O."/>
            <person name="Guillou S."/>
            <person name="Cros-Aarteil S."/>
            <person name="Calhoun S."/>
            <person name="Haridas S."/>
            <person name="Kuo A."/>
            <person name="Mondo S."/>
            <person name="Pangilinan J."/>
            <person name="Riley R."/>
            <person name="LaButti K."/>
            <person name="Andreopoulos B."/>
            <person name="Lipzen A."/>
            <person name="Chen C."/>
            <person name="Yan M."/>
            <person name="Daum C."/>
            <person name="Ng V."/>
            <person name="Clum A."/>
            <person name="Steindorff A."/>
            <person name="Ohm R.A."/>
            <person name="Martin F."/>
            <person name="Silar P."/>
            <person name="Natvig D.O."/>
            <person name="Lalanne C."/>
            <person name="Gautier V."/>
            <person name="Ament-Velasquez S.L."/>
            <person name="Kruys A."/>
            <person name="Hutchinson M.I."/>
            <person name="Powell A.J."/>
            <person name="Barry K."/>
            <person name="Miller A.N."/>
            <person name="Grigoriev I.V."/>
            <person name="Debuchy R."/>
            <person name="Gladieux P."/>
            <person name="Hiltunen Thoren M."/>
            <person name="Johannesson H."/>
        </authorList>
    </citation>
    <scope>NUCLEOTIDE SEQUENCE</scope>
    <source>
        <strain evidence="2">CBS 757.83</strain>
    </source>
</reference>
<keyword evidence="3" id="KW-1185">Reference proteome</keyword>
<gene>
    <name evidence="2" type="ORF">N658DRAFT_252628</name>
</gene>
<name>A0AAN6PZ26_9PEZI</name>
<evidence type="ECO:0000313" key="2">
    <source>
        <dbReference type="EMBL" id="KAK4098077.1"/>
    </source>
</evidence>
<feature type="region of interest" description="Disordered" evidence="1">
    <location>
        <begin position="187"/>
        <end position="232"/>
    </location>
</feature>
<evidence type="ECO:0000256" key="1">
    <source>
        <dbReference type="SAM" id="MobiDB-lite"/>
    </source>
</evidence>
<protein>
    <submittedName>
        <fullName evidence="2">Uncharacterized protein</fullName>
    </submittedName>
</protein>
<dbReference type="EMBL" id="MU863663">
    <property type="protein sequence ID" value="KAK4098077.1"/>
    <property type="molecule type" value="Genomic_DNA"/>
</dbReference>
<reference evidence="2" key="2">
    <citation type="submission" date="2023-05" db="EMBL/GenBank/DDBJ databases">
        <authorList>
            <consortium name="Lawrence Berkeley National Laboratory"/>
            <person name="Steindorff A."/>
            <person name="Hensen N."/>
            <person name="Bonometti L."/>
            <person name="Westerberg I."/>
            <person name="Brannstrom I.O."/>
            <person name="Guillou S."/>
            <person name="Cros-Aarteil S."/>
            <person name="Calhoun S."/>
            <person name="Haridas S."/>
            <person name="Kuo A."/>
            <person name="Mondo S."/>
            <person name="Pangilinan J."/>
            <person name="Riley R."/>
            <person name="Labutti K."/>
            <person name="Andreopoulos B."/>
            <person name="Lipzen A."/>
            <person name="Chen C."/>
            <person name="Yanf M."/>
            <person name="Daum C."/>
            <person name="Ng V."/>
            <person name="Clum A."/>
            <person name="Ohm R."/>
            <person name="Martin F."/>
            <person name="Silar P."/>
            <person name="Natvig D."/>
            <person name="Lalanne C."/>
            <person name="Gautier V."/>
            <person name="Ament-Velasquez S.L."/>
            <person name="Kruys A."/>
            <person name="Hutchinson M.I."/>
            <person name="Powell A.J."/>
            <person name="Barry K."/>
            <person name="Miller A.N."/>
            <person name="Grigoriev I.V."/>
            <person name="Debuchy R."/>
            <person name="Gladieux P."/>
            <person name="Thoren M.H."/>
            <person name="Johannesson H."/>
        </authorList>
    </citation>
    <scope>NUCLEOTIDE SEQUENCE</scope>
    <source>
        <strain evidence="2">CBS 757.83</strain>
    </source>
</reference>
<dbReference type="AlphaFoldDB" id="A0AAN6PZ26"/>
<feature type="region of interest" description="Disordered" evidence="1">
    <location>
        <begin position="1"/>
        <end position="21"/>
    </location>
</feature>
<sequence>MGSSARAPLPTMQKMRSSSALHHRISLNKETLDRILQHIRHPLAAQQNRVSVLPRQRLKTPLKPPSAQQEADKAYPTTPLQEAIEACQSPVLQEANKTYRSPSPKPSSAASILLPPAAKKQVDTNKPLPPLPLTTSFCELEQQLEHDFVQRQRDLTLRILESRHAATRRRSRTRVPDIILSRIEKGARATRRELNRGSSSSGLAGDHMQDAVQQHRESGPGLSREEGGGGIA</sequence>
<proteinExistence type="predicted"/>
<organism evidence="2 3">
    <name type="scientific">Parathielavia hyrcaniae</name>
    <dbReference type="NCBI Taxonomy" id="113614"/>
    <lineage>
        <taxon>Eukaryota</taxon>
        <taxon>Fungi</taxon>
        <taxon>Dikarya</taxon>
        <taxon>Ascomycota</taxon>
        <taxon>Pezizomycotina</taxon>
        <taxon>Sordariomycetes</taxon>
        <taxon>Sordariomycetidae</taxon>
        <taxon>Sordariales</taxon>
        <taxon>Chaetomiaceae</taxon>
        <taxon>Parathielavia</taxon>
    </lineage>
</organism>
<evidence type="ECO:0000313" key="3">
    <source>
        <dbReference type="Proteomes" id="UP001305647"/>
    </source>
</evidence>
<feature type="compositionally biased region" description="Basic and acidic residues" evidence="1">
    <location>
        <begin position="207"/>
        <end position="232"/>
    </location>
</feature>